<evidence type="ECO:0000313" key="5">
    <source>
        <dbReference type="Proteomes" id="UP000477680"/>
    </source>
</evidence>
<feature type="domain" description="3-hydroxyisobutyrate dehydrogenase-like NAD-binding" evidence="3">
    <location>
        <begin position="116"/>
        <end position="216"/>
    </location>
</feature>
<feature type="domain" description="6-phosphogluconate dehydrogenase NADP-binding" evidence="2">
    <location>
        <begin position="4"/>
        <end position="110"/>
    </location>
</feature>
<dbReference type="EMBL" id="CP048711">
    <property type="protein sequence ID" value="QIB66901.1"/>
    <property type="molecule type" value="Genomic_DNA"/>
</dbReference>
<dbReference type="InterPro" id="IPR013328">
    <property type="entry name" value="6PGD_dom2"/>
</dbReference>
<gene>
    <name evidence="4" type="ORF">G3T16_17395</name>
</gene>
<evidence type="ECO:0000256" key="1">
    <source>
        <dbReference type="ARBA" id="ARBA00023002"/>
    </source>
</evidence>
<sequence length="227" mass="24150">MKALGESSDFVGICVFADKDVDEVIDGDGKGVLYGMAPGGVIAIHSTISIDCCARLESLAKSRGIGLLDAPVSGARRGAEAGTLCIMTGGEREVFEKAAPVFESYGRTIELAGPIGSGQVMKTLVNMALFSHLAIARTAASVAEKLGLDVEVAKRVLLNSTSKSFGMEMLYGVLMKDPEFAAHAVTMQVKDIRLFQEICRNRDVERTLLDALAEQSSNETAALTKKF</sequence>
<dbReference type="PANTHER" id="PTHR43060">
    <property type="entry name" value="3-HYDROXYISOBUTYRATE DEHYDROGENASE-LIKE 1, MITOCHONDRIAL-RELATED"/>
    <property type="match status" value="1"/>
</dbReference>
<dbReference type="GO" id="GO:0051287">
    <property type="term" value="F:NAD binding"/>
    <property type="evidence" value="ECO:0007669"/>
    <property type="project" value="InterPro"/>
</dbReference>
<dbReference type="KEGG" id="kim:G3T16_17395"/>
<dbReference type="Pfam" id="PF14833">
    <property type="entry name" value="NAD_binding_11"/>
    <property type="match status" value="1"/>
</dbReference>
<dbReference type="InterPro" id="IPR036291">
    <property type="entry name" value="NAD(P)-bd_dom_sf"/>
</dbReference>
<dbReference type="Proteomes" id="UP000477680">
    <property type="component" value="Chromosome"/>
</dbReference>
<dbReference type="SUPFAM" id="SSF48179">
    <property type="entry name" value="6-phosphogluconate dehydrogenase C-terminal domain-like"/>
    <property type="match status" value="1"/>
</dbReference>
<dbReference type="Pfam" id="PF03446">
    <property type="entry name" value="NAD_binding_2"/>
    <property type="match status" value="1"/>
</dbReference>
<dbReference type="InterPro" id="IPR006115">
    <property type="entry name" value="6PGDH_NADP-bd"/>
</dbReference>
<dbReference type="AlphaFoldDB" id="A0A6C0U463"/>
<name>A0A6C0U463_9GAMM</name>
<dbReference type="PANTHER" id="PTHR43060:SF15">
    <property type="entry name" value="3-HYDROXYISOBUTYRATE DEHYDROGENASE-LIKE 1, MITOCHONDRIAL-RELATED"/>
    <property type="match status" value="1"/>
</dbReference>
<dbReference type="Gene3D" id="3.40.50.720">
    <property type="entry name" value="NAD(P)-binding Rossmann-like Domain"/>
    <property type="match status" value="1"/>
</dbReference>
<dbReference type="Gene3D" id="1.10.1040.10">
    <property type="entry name" value="N-(1-d-carboxylethyl)-l-norvaline Dehydrogenase, domain 2"/>
    <property type="match status" value="1"/>
</dbReference>
<keyword evidence="5" id="KW-1185">Reference proteome</keyword>
<dbReference type="GO" id="GO:0016491">
    <property type="term" value="F:oxidoreductase activity"/>
    <property type="evidence" value="ECO:0007669"/>
    <property type="project" value="UniProtKB-KW"/>
</dbReference>
<reference evidence="4 5" key="1">
    <citation type="submission" date="2020-02" db="EMBL/GenBank/DDBJ databases">
        <title>Genome sequencing for Kineobactrum sp. M2.</title>
        <authorList>
            <person name="Park S.-J."/>
        </authorList>
    </citation>
    <scope>NUCLEOTIDE SEQUENCE [LARGE SCALE GENOMIC DNA]</scope>
    <source>
        <strain evidence="4 5">M2</strain>
    </source>
</reference>
<dbReference type="InterPro" id="IPR029154">
    <property type="entry name" value="HIBADH-like_NADP-bd"/>
</dbReference>
<proteinExistence type="predicted"/>
<organism evidence="4 5">
    <name type="scientific">Kineobactrum salinum</name>
    <dbReference type="NCBI Taxonomy" id="2708301"/>
    <lineage>
        <taxon>Bacteria</taxon>
        <taxon>Pseudomonadati</taxon>
        <taxon>Pseudomonadota</taxon>
        <taxon>Gammaproteobacteria</taxon>
        <taxon>Cellvibrionales</taxon>
        <taxon>Halieaceae</taxon>
        <taxon>Kineobactrum</taxon>
    </lineage>
</organism>
<dbReference type="InterPro" id="IPR008927">
    <property type="entry name" value="6-PGluconate_DH-like_C_sf"/>
</dbReference>
<accession>A0A6C0U463</accession>
<evidence type="ECO:0000313" key="4">
    <source>
        <dbReference type="EMBL" id="QIB66901.1"/>
    </source>
</evidence>
<protein>
    <submittedName>
        <fullName evidence="4">NAD(P)-dependent oxidoreductase</fullName>
    </submittedName>
</protein>
<evidence type="ECO:0000259" key="2">
    <source>
        <dbReference type="Pfam" id="PF03446"/>
    </source>
</evidence>
<dbReference type="SUPFAM" id="SSF51735">
    <property type="entry name" value="NAD(P)-binding Rossmann-fold domains"/>
    <property type="match status" value="1"/>
</dbReference>
<evidence type="ECO:0000259" key="3">
    <source>
        <dbReference type="Pfam" id="PF14833"/>
    </source>
</evidence>
<dbReference type="GO" id="GO:0050661">
    <property type="term" value="F:NADP binding"/>
    <property type="evidence" value="ECO:0007669"/>
    <property type="project" value="InterPro"/>
</dbReference>
<keyword evidence="1" id="KW-0560">Oxidoreductase</keyword>